<dbReference type="InterPro" id="IPR003477">
    <property type="entry name" value="PemK-like"/>
</dbReference>
<keyword evidence="3" id="KW-0378">Hydrolase</keyword>
<dbReference type="RefSeq" id="WP_219824122.1">
    <property type="nucleotide sequence ID" value="NZ_CP154825.1"/>
</dbReference>
<dbReference type="EMBL" id="PTIX01000018">
    <property type="protein sequence ID" value="PPK64634.1"/>
    <property type="molecule type" value="Genomic_DNA"/>
</dbReference>
<dbReference type="GO" id="GO:0004519">
    <property type="term" value="F:endonuclease activity"/>
    <property type="evidence" value="ECO:0007669"/>
    <property type="project" value="UniProtKB-KW"/>
</dbReference>
<organism evidence="3 4">
    <name type="scientific">Actinokineospora auranticolor</name>
    <dbReference type="NCBI Taxonomy" id="155976"/>
    <lineage>
        <taxon>Bacteria</taxon>
        <taxon>Bacillati</taxon>
        <taxon>Actinomycetota</taxon>
        <taxon>Actinomycetes</taxon>
        <taxon>Pseudonocardiales</taxon>
        <taxon>Pseudonocardiaceae</taxon>
        <taxon>Actinokineospora</taxon>
    </lineage>
</organism>
<sequence length="112" mass="11924">MSSGSAGTIVRGRVYGADLGGNPGEKYYLAVSNNQRNGALESFLAIRLTTAPKPRLDSIVDLDHRNGPWTGSALADDVVEVYRDEVTRDLGALPPATMNRVNDALKVALGLL</sequence>
<dbReference type="SUPFAM" id="SSF50118">
    <property type="entry name" value="Cell growth inhibitor/plasmid maintenance toxic component"/>
    <property type="match status" value="1"/>
</dbReference>
<dbReference type="Proteomes" id="UP000239203">
    <property type="component" value="Unassembled WGS sequence"/>
</dbReference>
<protein>
    <submittedName>
        <fullName evidence="3">mRNA-degrading endonuclease toxin of MazEF toxin-antitoxin module</fullName>
    </submittedName>
</protein>
<evidence type="ECO:0000256" key="2">
    <source>
        <dbReference type="ARBA" id="ARBA00022649"/>
    </source>
</evidence>
<proteinExistence type="inferred from homology"/>
<keyword evidence="3" id="KW-0540">Nuclease</keyword>
<keyword evidence="2" id="KW-1277">Toxin-antitoxin system</keyword>
<accession>A0A2S6GHC9</accession>
<gene>
    <name evidence="3" type="ORF">CLV40_11824</name>
</gene>
<name>A0A2S6GHC9_9PSEU</name>
<evidence type="ECO:0000313" key="3">
    <source>
        <dbReference type="EMBL" id="PPK64634.1"/>
    </source>
</evidence>
<comment type="caution">
    <text evidence="3">The sequence shown here is derived from an EMBL/GenBank/DDBJ whole genome shotgun (WGS) entry which is preliminary data.</text>
</comment>
<reference evidence="3 4" key="1">
    <citation type="submission" date="2018-02" db="EMBL/GenBank/DDBJ databases">
        <title>Genomic Encyclopedia of Archaeal and Bacterial Type Strains, Phase II (KMG-II): from individual species to whole genera.</title>
        <authorList>
            <person name="Goeker M."/>
        </authorList>
    </citation>
    <scope>NUCLEOTIDE SEQUENCE [LARGE SCALE GENOMIC DNA]</scope>
    <source>
        <strain evidence="3 4">YU 961-1</strain>
    </source>
</reference>
<evidence type="ECO:0000256" key="1">
    <source>
        <dbReference type="ARBA" id="ARBA00007521"/>
    </source>
</evidence>
<dbReference type="InterPro" id="IPR011067">
    <property type="entry name" value="Plasmid_toxin/cell-grow_inhib"/>
</dbReference>
<dbReference type="GO" id="GO:0003677">
    <property type="term" value="F:DNA binding"/>
    <property type="evidence" value="ECO:0007669"/>
    <property type="project" value="InterPro"/>
</dbReference>
<comment type="similarity">
    <text evidence="1">Belongs to the PemK/MazF family.</text>
</comment>
<dbReference type="Gene3D" id="2.30.30.110">
    <property type="match status" value="1"/>
</dbReference>
<keyword evidence="3" id="KW-0255">Endonuclease</keyword>
<evidence type="ECO:0000313" key="4">
    <source>
        <dbReference type="Proteomes" id="UP000239203"/>
    </source>
</evidence>
<dbReference type="AlphaFoldDB" id="A0A2S6GHC9"/>
<dbReference type="Pfam" id="PF02452">
    <property type="entry name" value="PemK_toxin"/>
    <property type="match status" value="1"/>
</dbReference>
<keyword evidence="4" id="KW-1185">Reference proteome</keyword>